<name>A0A1H0E9K4_9PSED</name>
<evidence type="ECO:0000259" key="1">
    <source>
        <dbReference type="Pfam" id="PF01575"/>
    </source>
</evidence>
<dbReference type="Pfam" id="PF01575">
    <property type="entry name" value="MaoC_dehydratas"/>
    <property type="match status" value="1"/>
</dbReference>
<feature type="domain" description="MaoC-like" evidence="1">
    <location>
        <begin position="21"/>
        <end position="120"/>
    </location>
</feature>
<dbReference type="PANTHER" id="PTHR43841">
    <property type="entry name" value="3-HYDROXYACYL-THIOESTER DEHYDRATASE HTDX-RELATED"/>
    <property type="match status" value="1"/>
</dbReference>
<dbReference type="PANTHER" id="PTHR43841:SF3">
    <property type="entry name" value="(3R)-HYDROXYACYL-ACP DEHYDRATASE SUBUNIT HADB"/>
    <property type="match status" value="1"/>
</dbReference>
<accession>A0A1H0E9K4</accession>
<dbReference type="SUPFAM" id="SSF54637">
    <property type="entry name" value="Thioesterase/thiol ester dehydrase-isomerase"/>
    <property type="match status" value="1"/>
</dbReference>
<dbReference type="Proteomes" id="UP000242957">
    <property type="component" value="Unassembled WGS sequence"/>
</dbReference>
<dbReference type="Gene3D" id="3.10.129.10">
    <property type="entry name" value="Hotdog Thioesterase"/>
    <property type="match status" value="1"/>
</dbReference>
<sequence length="140" mass="15296">MTPISYHDLQVGDALPELRLAPIDRATLSHFAGASGDDNPIHIDIDFARRAGMPDVFAHGMLGMAYLGRLLTEWVPQSALRSFGVRFVAITHLGNQPVLTGQVVEKYEQDGERRVAVEVQMANQFGETKILGKAVIALAQ</sequence>
<dbReference type="OrthoDB" id="9774179at2"/>
<dbReference type="RefSeq" id="WP_084310645.1">
    <property type="nucleotide sequence ID" value="NZ_FNIJ01000005.1"/>
</dbReference>
<protein>
    <submittedName>
        <fullName evidence="2">Acyl dehydratase</fullName>
    </submittedName>
</protein>
<dbReference type="InterPro" id="IPR002539">
    <property type="entry name" value="MaoC-like_dom"/>
</dbReference>
<dbReference type="AlphaFoldDB" id="A0A1H0E9K4"/>
<gene>
    <name evidence="2" type="ORF">SAMN05216193_10592</name>
</gene>
<organism evidence="2 3">
    <name type="scientific">Pseudomonas jinjuensis</name>
    <dbReference type="NCBI Taxonomy" id="198616"/>
    <lineage>
        <taxon>Bacteria</taxon>
        <taxon>Pseudomonadati</taxon>
        <taxon>Pseudomonadota</taxon>
        <taxon>Gammaproteobacteria</taxon>
        <taxon>Pseudomonadales</taxon>
        <taxon>Pseudomonadaceae</taxon>
        <taxon>Pseudomonas</taxon>
    </lineage>
</organism>
<evidence type="ECO:0000313" key="2">
    <source>
        <dbReference type="EMBL" id="SDN79062.1"/>
    </source>
</evidence>
<dbReference type="STRING" id="198616.SAMN05216193_10592"/>
<evidence type="ECO:0000313" key="3">
    <source>
        <dbReference type="Proteomes" id="UP000242957"/>
    </source>
</evidence>
<keyword evidence="3" id="KW-1185">Reference proteome</keyword>
<reference evidence="3" key="1">
    <citation type="submission" date="2016-10" db="EMBL/GenBank/DDBJ databases">
        <authorList>
            <person name="Varghese N."/>
            <person name="Submissions S."/>
        </authorList>
    </citation>
    <scope>NUCLEOTIDE SEQUENCE [LARGE SCALE GENOMIC DNA]</scope>
    <source>
        <strain evidence="3">JCM 21621</strain>
    </source>
</reference>
<dbReference type="CDD" id="cd03453">
    <property type="entry name" value="SAV4209_like"/>
    <property type="match status" value="1"/>
</dbReference>
<dbReference type="EMBL" id="FNIJ01000005">
    <property type="protein sequence ID" value="SDN79062.1"/>
    <property type="molecule type" value="Genomic_DNA"/>
</dbReference>
<dbReference type="InterPro" id="IPR029069">
    <property type="entry name" value="HotDog_dom_sf"/>
</dbReference>
<proteinExistence type="predicted"/>